<proteinExistence type="predicted"/>
<dbReference type="GO" id="GO:0005634">
    <property type="term" value="C:nucleus"/>
    <property type="evidence" value="ECO:0007669"/>
    <property type="project" value="TreeGrafter"/>
</dbReference>
<name>A0AAE1N9G3_9FABA</name>
<dbReference type="PANTHER" id="PTHR15835:SF12">
    <property type="entry name" value="ZINC ION-BINDING PROTEIN"/>
    <property type="match status" value="1"/>
</dbReference>
<dbReference type="InterPro" id="IPR013909">
    <property type="entry name" value="NuBaID_C"/>
</dbReference>
<evidence type="ECO:0000313" key="2">
    <source>
        <dbReference type="EMBL" id="KAK4285748.1"/>
    </source>
</evidence>
<dbReference type="AlphaFoldDB" id="A0AAE1N9G3"/>
<dbReference type="Pfam" id="PF08600">
    <property type="entry name" value="NuBaID_C"/>
    <property type="match status" value="1"/>
</dbReference>
<sequence length="273" mass="28918">MLLASGISGESVGMGASHEAEIHGTDISVHRGDSLGDVEPEAEIIEHQGLAREYVPNGQSGDFVPEEMCLEDLQDNQAVVSQSTARTDSGSKIVSTKVEFVESDEKTCSSMQMLGNENGARPSLSCNGIVYSAYEASKEEVTQTGKASPIDDSAYIESGCLVVDDMGTPYRNKINGGVEFDPIKQHDDYCPWVNRDVASASCAGPSSFSGGDAIALCGWQLTLDALDSFLLLGHVPVQTVESESAASLCKGDRIAPSQKLLASSSFVRSRGKN</sequence>
<dbReference type="GO" id="GO:0008270">
    <property type="term" value="F:zinc ion binding"/>
    <property type="evidence" value="ECO:0007669"/>
    <property type="project" value="InterPro"/>
</dbReference>
<dbReference type="PANTHER" id="PTHR15835">
    <property type="entry name" value="NUCLEAR-INTERACTING PARTNER OF ALK"/>
    <property type="match status" value="1"/>
</dbReference>
<dbReference type="EMBL" id="JAWXYG010000001">
    <property type="protein sequence ID" value="KAK4285748.1"/>
    <property type="molecule type" value="Genomic_DNA"/>
</dbReference>
<protein>
    <recommendedName>
        <fullName evidence="1">NuBaID C-terminal domain-containing protein</fullName>
    </recommendedName>
</protein>
<organism evidence="2 3">
    <name type="scientific">Acacia crassicarpa</name>
    <name type="common">northern wattle</name>
    <dbReference type="NCBI Taxonomy" id="499986"/>
    <lineage>
        <taxon>Eukaryota</taxon>
        <taxon>Viridiplantae</taxon>
        <taxon>Streptophyta</taxon>
        <taxon>Embryophyta</taxon>
        <taxon>Tracheophyta</taxon>
        <taxon>Spermatophyta</taxon>
        <taxon>Magnoliopsida</taxon>
        <taxon>eudicotyledons</taxon>
        <taxon>Gunneridae</taxon>
        <taxon>Pentapetalae</taxon>
        <taxon>rosids</taxon>
        <taxon>fabids</taxon>
        <taxon>Fabales</taxon>
        <taxon>Fabaceae</taxon>
        <taxon>Caesalpinioideae</taxon>
        <taxon>mimosoid clade</taxon>
        <taxon>Acacieae</taxon>
        <taxon>Acacia</taxon>
    </lineage>
</organism>
<keyword evidence="3" id="KW-1185">Reference proteome</keyword>
<comment type="caution">
    <text evidence="2">The sequence shown here is derived from an EMBL/GenBank/DDBJ whole genome shotgun (WGS) entry which is preliminary data.</text>
</comment>
<dbReference type="Proteomes" id="UP001293593">
    <property type="component" value="Unassembled WGS sequence"/>
</dbReference>
<evidence type="ECO:0000313" key="3">
    <source>
        <dbReference type="Proteomes" id="UP001293593"/>
    </source>
</evidence>
<gene>
    <name evidence="2" type="ORF">QN277_002400</name>
</gene>
<feature type="domain" description="NuBaID C-terminal" evidence="1">
    <location>
        <begin position="165"/>
        <end position="226"/>
    </location>
</feature>
<accession>A0AAE1N9G3</accession>
<evidence type="ECO:0000259" key="1">
    <source>
        <dbReference type="Pfam" id="PF08600"/>
    </source>
</evidence>
<reference evidence="2" key="1">
    <citation type="submission" date="2023-10" db="EMBL/GenBank/DDBJ databases">
        <title>Chromosome-level genome of the transformable northern wattle, Acacia crassicarpa.</title>
        <authorList>
            <person name="Massaro I."/>
            <person name="Sinha N.R."/>
            <person name="Poethig S."/>
            <person name="Leichty A.R."/>
        </authorList>
    </citation>
    <scope>NUCLEOTIDE SEQUENCE</scope>
    <source>
        <strain evidence="2">Acra3RX</strain>
        <tissue evidence="2">Leaf</tissue>
    </source>
</reference>